<feature type="chain" id="PRO_5012801867" description="G-protein coupled receptors family 3 profile domain-containing protein" evidence="9">
    <location>
        <begin position="22"/>
        <end position="746"/>
    </location>
</feature>
<dbReference type="InterPro" id="IPR006059">
    <property type="entry name" value="SBP"/>
</dbReference>
<keyword evidence="12" id="KW-1185">Reference proteome</keyword>
<sequence length="746" mass="86633">MKIMLWLILSIHLIIISLAYAIKINSVVWSYDDGSLFRAFTNDFNDYSKKNNLDIELEFNLFTFQNVTNNFVTEYDSTIDYLLSRKSNKYDIYFYDVQYSRKYYDHFINLADYLKKEHIEKYENDLAPQICKYNGKWVGLPLYINYSVLHSNVALLEKYGLDIPKTWDQLLEYAEKILKGEAEEGNTGLIGYNGLIPENESNVCSIHEYIYSFRETPQSPFPGYASETAIEALEKFKEIKDRISSTEAFLNTDDFSISGLFMQNFIFLKFWYIPIDFPGYKKTMIVGKNEGVSGTTIGGYNIAVSKYVDEEHRNAAIKVIEFFTSEEYQKEITNYQVFSGMRSIYNDEELCKKVDCEMEKQYQPIARPSYETDDYDEFSTYFVKYIHQFLKGNITASEALNSINNLIKFYSISINPKESTFGFISFIISILTILIMIGSYFLIFNEHRKPKFEFLSNDLWFVSIFGLILYMSVNFLEYGYISDFKCQTKYIFRVFGLIFTFTPHIYKMCTISPLKNKATIWIEGNKYLFLLFVFVINVIICGLSFISPSKGTDKKIDQGKNFRICNGERSFFSVLLILEEVAIFLVISVYAFLEWHITKTVKDVRTLQSSAIVFLFLIILLNIVNGLNVSSYEVYFIIHWLLFTLISISNYILLFGIRFVWQIGKEDSLKKVRSTTLNSRTRSTSSNNLAKDGSTPTIISKVVNCHYNRGTDENINKSTQMTTNCCSENYTQNTQAQSIQSTKSKT</sequence>
<evidence type="ECO:0000313" key="11">
    <source>
        <dbReference type="EMBL" id="ORX46906.1"/>
    </source>
</evidence>
<evidence type="ECO:0000313" key="12">
    <source>
        <dbReference type="Proteomes" id="UP000193719"/>
    </source>
</evidence>
<organism evidence="11 12">
    <name type="scientific">Piromyces finnis</name>
    <dbReference type="NCBI Taxonomy" id="1754191"/>
    <lineage>
        <taxon>Eukaryota</taxon>
        <taxon>Fungi</taxon>
        <taxon>Fungi incertae sedis</taxon>
        <taxon>Chytridiomycota</taxon>
        <taxon>Chytridiomycota incertae sedis</taxon>
        <taxon>Neocallimastigomycetes</taxon>
        <taxon>Neocallimastigales</taxon>
        <taxon>Neocallimastigaceae</taxon>
        <taxon>Piromyces</taxon>
    </lineage>
</organism>
<gene>
    <name evidence="11" type="ORF">BCR36DRAFT_585012</name>
</gene>
<evidence type="ECO:0000256" key="2">
    <source>
        <dbReference type="ARBA" id="ARBA00008520"/>
    </source>
</evidence>
<keyword evidence="5 9" id="KW-0732">Signal</keyword>
<feature type="transmembrane region" description="Helical" evidence="8">
    <location>
        <begin position="421"/>
        <end position="443"/>
    </location>
</feature>
<evidence type="ECO:0000256" key="6">
    <source>
        <dbReference type="ARBA" id="ARBA00022989"/>
    </source>
</evidence>
<protein>
    <recommendedName>
        <fullName evidence="10">G-protein coupled receptors family 3 profile domain-containing protein</fullName>
    </recommendedName>
</protein>
<dbReference type="OrthoDB" id="2150654at2759"/>
<evidence type="ECO:0000256" key="1">
    <source>
        <dbReference type="ARBA" id="ARBA00004141"/>
    </source>
</evidence>
<feature type="transmembrane region" description="Helical" evidence="8">
    <location>
        <begin position="571"/>
        <end position="593"/>
    </location>
</feature>
<keyword evidence="7 8" id="KW-0472">Membrane</keyword>
<dbReference type="PANTHER" id="PTHR43649:SF34">
    <property type="entry name" value="ABC TRANSPORTER PERIPLASMIC-BINDING PROTEIN YCJN-RELATED"/>
    <property type="match status" value="1"/>
</dbReference>
<feature type="domain" description="G-protein coupled receptors family 3 profile" evidence="10">
    <location>
        <begin position="419"/>
        <end position="655"/>
    </location>
</feature>
<keyword evidence="3" id="KW-0813">Transport</keyword>
<accession>A0A1Y1V4E3</accession>
<dbReference type="InterPro" id="IPR017978">
    <property type="entry name" value="GPCR_3_C"/>
</dbReference>
<keyword evidence="4 8" id="KW-0812">Transmembrane</keyword>
<evidence type="ECO:0000256" key="3">
    <source>
        <dbReference type="ARBA" id="ARBA00022448"/>
    </source>
</evidence>
<dbReference type="PANTHER" id="PTHR43649">
    <property type="entry name" value="ARABINOSE-BINDING PROTEIN-RELATED"/>
    <property type="match status" value="1"/>
</dbReference>
<dbReference type="STRING" id="1754191.A0A1Y1V4E3"/>
<dbReference type="Proteomes" id="UP000193719">
    <property type="component" value="Unassembled WGS sequence"/>
</dbReference>
<evidence type="ECO:0000256" key="8">
    <source>
        <dbReference type="SAM" id="Phobius"/>
    </source>
</evidence>
<evidence type="ECO:0000256" key="7">
    <source>
        <dbReference type="ARBA" id="ARBA00023136"/>
    </source>
</evidence>
<proteinExistence type="inferred from homology"/>
<name>A0A1Y1V4E3_9FUNG</name>
<reference evidence="11 12" key="1">
    <citation type="submission" date="2016-08" db="EMBL/GenBank/DDBJ databases">
        <title>Genomes of anaerobic fungi encode conserved fungal cellulosomes for biomass hydrolysis.</title>
        <authorList>
            <consortium name="DOE Joint Genome Institute"/>
            <person name="Haitjema C.H."/>
            <person name="Gilmore S.P."/>
            <person name="Henske J.K."/>
            <person name="Solomon K.V."/>
            <person name="De Groot R."/>
            <person name="Kuo A."/>
            <person name="Mondo S.J."/>
            <person name="Salamov A.A."/>
            <person name="Labutti K."/>
            <person name="Zhao Z."/>
            <person name="Chiniquy J."/>
            <person name="Barry K."/>
            <person name="Brewer H.M."/>
            <person name="Purvine S.O."/>
            <person name="Wright A.T."/>
            <person name="Boxma B."/>
            <person name="Van Alen T."/>
            <person name="Hackstein J.H."/>
            <person name="Baker S.E."/>
            <person name="Grigoriev I.V."/>
            <person name="O'Malley M.A."/>
        </authorList>
    </citation>
    <scope>NUCLEOTIDE SEQUENCE [LARGE SCALE GENOMIC DNA]</scope>
    <source>
        <strain evidence="12">finn</strain>
    </source>
</reference>
<dbReference type="AlphaFoldDB" id="A0A1Y1V4E3"/>
<feature type="transmembrane region" description="Helical" evidence="8">
    <location>
        <begin position="605"/>
        <end position="624"/>
    </location>
</feature>
<feature type="signal peptide" evidence="9">
    <location>
        <begin position="1"/>
        <end position="21"/>
    </location>
</feature>
<evidence type="ECO:0000256" key="5">
    <source>
        <dbReference type="ARBA" id="ARBA00022729"/>
    </source>
</evidence>
<feature type="transmembrane region" description="Helical" evidence="8">
    <location>
        <begin position="490"/>
        <end position="506"/>
    </location>
</feature>
<feature type="transmembrane region" description="Helical" evidence="8">
    <location>
        <begin position="527"/>
        <end position="546"/>
    </location>
</feature>
<comment type="subcellular location">
    <subcellularLocation>
        <location evidence="1">Membrane</location>
        <topology evidence="1">Multi-pass membrane protein</topology>
    </subcellularLocation>
</comment>
<dbReference type="GO" id="GO:0004930">
    <property type="term" value="F:G protein-coupled receptor activity"/>
    <property type="evidence" value="ECO:0007669"/>
    <property type="project" value="InterPro"/>
</dbReference>
<reference evidence="11 12" key="2">
    <citation type="submission" date="2016-08" db="EMBL/GenBank/DDBJ databases">
        <title>Pervasive Adenine N6-methylation of Active Genes in Fungi.</title>
        <authorList>
            <consortium name="DOE Joint Genome Institute"/>
            <person name="Mondo S.J."/>
            <person name="Dannebaum R.O."/>
            <person name="Kuo R.C."/>
            <person name="Labutti K."/>
            <person name="Haridas S."/>
            <person name="Kuo A."/>
            <person name="Salamov A."/>
            <person name="Ahrendt S.R."/>
            <person name="Lipzen A."/>
            <person name="Sullivan W."/>
            <person name="Andreopoulos W.B."/>
            <person name="Clum A."/>
            <person name="Lindquist E."/>
            <person name="Daum C."/>
            <person name="Ramamoorthy G.K."/>
            <person name="Gryganskyi A."/>
            <person name="Culley D."/>
            <person name="Magnuson J.K."/>
            <person name="James T.Y."/>
            <person name="O'Malley M.A."/>
            <person name="Stajich J.E."/>
            <person name="Spatafora J.W."/>
            <person name="Visel A."/>
            <person name="Grigoriev I.V."/>
        </authorList>
    </citation>
    <scope>NUCLEOTIDE SEQUENCE [LARGE SCALE GENOMIC DNA]</scope>
    <source>
        <strain evidence="12">finn</strain>
    </source>
</reference>
<evidence type="ECO:0000256" key="4">
    <source>
        <dbReference type="ARBA" id="ARBA00022692"/>
    </source>
</evidence>
<dbReference type="Pfam" id="PF13416">
    <property type="entry name" value="SBP_bac_8"/>
    <property type="match status" value="1"/>
</dbReference>
<comment type="similarity">
    <text evidence="2">Belongs to the bacterial solute-binding protein 1 family.</text>
</comment>
<feature type="transmembrane region" description="Helical" evidence="8">
    <location>
        <begin position="636"/>
        <end position="661"/>
    </location>
</feature>
<evidence type="ECO:0000259" key="10">
    <source>
        <dbReference type="Pfam" id="PF00003"/>
    </source>
</evidence>
<comment type="caution">
    <text evidence="11">The sequence shown here is derived from an EMBL/GenBank/DDBJ whole genome shotgun (WGS) entry which is preliminary data.</text>
</comment>
<dbReference type="Gene3D" id="3.40.190.10">
    <property type="entry name" value="Periplasmic binding protein-like II"/>
    <property type="match status" value="1"/>
</dbReference>
<dbReference type="EMBL" id="MCFH01000033">
    <property type="protein sequence ID" value="ORX46906.1"/>
    <property type="molecule type" value="Genomic_DNA"/>
</dbReference>
<dbReference type="GO" id="GO:0016020">
    <property type="term" value="C:membrane"/>
    <property type="evidence" value="ECO:0007669"/>
    <property type="project" value="UniProtKB-SubCell"/>
</dbReference>
<dbReference type="Pfam" id="PF00003">
    <property type="entry name" value="7tm_3"/>
    <property type="match status" value="1"/>
</dbReference>
<feature type="transmembrane region" description="Helical" evidence="8">
    <location>
        <begin position="455"/>
        <end position="478"/>
    </location>
</feature>
<keyword evidence="6 8" id="KW-1133">Transmembrane helix</keyword>
<dbReference type="SUPFAM" id="SSF53850">
    <property type="entry name" value="Periplasmic binding protein-like II"/>
    <property type="match status" value="1"/>
</dbReference>
<evidence type="ECO:0000256" key="9">
    <source>
        <dbReference type="SAM" id="SignalP"/>
    </source>
</evidence>
<dbReference type="InterPro" id="IPR050490">
    <property type="entry name" value="Bact_solute-bd_prot1"/>
</dbReference>